<keyword evidence="9" id="KW-1185">Reference proteome</keyword>
<dbReference type="SUPFAM" id="SSF103473">
    <property type="entry name" value="MFS general substrate transporter"/>
    <property type="match status" value="1"/>
</dbReference>
<reference evidence="8 9" key="1">
    <citation type="journal article" date="2019" name="Sci. Rep.">
        <title>Orb-weaving spider Araneus ventricosus genome elucidates the spidroin gene catalogue.</title>
        <authorList>
            <person name="Kono N."/>
            <person name="Nakamura H."/>
            <person name="Ohtoshi R."/>
            <person name="Moran D.A.P."/>
            <person name="Shinohara A."/>
            <person name="Yoshida Y."/>
            <person name="Fujiwara M."/>
            <person name="Mori M."/>
            <person name="Tomita M."/>
            <person name="Arakawa K."/>
        </authorList>
    </citation>
    <scope>NUCLEOTIDE SEQUENCE [LARGE SCALE GENOMIC DNA]</scope>
</reference>
<evidence type="ECO:0000313" key="8">
    <source>
        <dbReference type="EMBL" id="GBM03863.1"/>
    </source>
</evidence>
<dbReference type="PANTHER" id="PTHR16172">
    <property type="entry name" value="MAJOR FACILITATOR SUPERFAMILY DOMAIN-CONTAINING PROTEIN 6-LIKE"/>
    <property type="match status" value="1"/>
</dbReference>
<feature type="domain" description="Major facilitator superfamily associated" evidence="7">
    <location>
        <begin position="53"/>
        <end position="143"/>
    </location>
</feature>
<dbReference type="PANTHER" id="PTHR16172:SF41">
    <property type="entry name" value="MAJOR FACILITATOR SUPERFAMILY DOMAIN-CONTAINING PROTEIN 6-LIKE"/>
    <property type="match status" value="1"/>
</dbReference>
<dbReference type="GO" id="GO:0016020">
    <property type="term" value="C:membrane"/>
    <property type="evidence" value="ECO:0007669"/>
    <property type="project" value="UniProtKB-SubCell"/>
</dbReference>
<dbReference type="Gene3D" id="1.20.1250.20">
    <property type="entry name" value="MFS general substrate transporter like domains"/>
    <property type="match status" value="1"/>
</dbReference>
<evidence type="ECO:0000259" key="7">
    <source>
        <dbReference type="Pfam" id="PF12832"/>
    </source>
</evidence>
<gene>
    <name evidence="8" type="ORF">AVEN_231327_1</name>
</gene>
<comment type="similarity">
    <text evidence="2">Belongs to the major facilitator superfamily. MFSD6 family.</text>
</comment>
<dbReference type="InterPro" id="IPR036259">
    <property type="entry name" value="MFS_trans_sf"/>
</dbReference>
<keyword evidence="5 6" id="KW-0472">Membrane</keyword>
<proteinExistence type="inferred from homology"/>
<organism evidence="8 9">
    <name type="scientific">Araneus ventricosus</name>
    <name type="common">Orbweaver spider</name>
    <name type="synonym">Epeira ventricosa</name>
    <dbReference type="NCBI Taxonomy" id="182803"/>
    <lineage>
        <taxon>Eukaryota</taxon>
        <taxon>Metazoa</taxon>
        <taxon>Ecdysozoa</taxon>
        <taxon>Arthropoda</taxon>
        <taxon>Chelicerata</taxon>
        <taxon>Arachnida</taxon>
        <taxon>Araneae</taxon>
        <taxon>Araneomorphae</taxon>
        <taxon>Entelegynae</taxon>
        <taxon>Araneoidea</taxon>
        <taxon>Araneidae</taxon>
        <taxon>Araneus</taxon>
    </lineage>
</organism>
<evidence type="ECO:0000256" key="3">
    <source>
        <dbReference type="ARBA" id="ARBA00022692"/>
    </source>
</evidence>
<evidence type="ECO:0000313" key="9">
    <source>
        <dbReference type="Proteomes" id="UP000499080"/>
    </source>
</evidence>
<name>A0A4Y2CHM5_ARAVE</name>
<feature type="transmembrane region" description="Helical" evidence="6">
    <location>
        <begin position="97"/>
        <end position="114"/>
    </location>
</feature>
<dbReference type="Proteomes" id="UP000499080">
    <property type="component" value="Unassembled WGS sequence"/>
</dbReference>
<feature type="transmembrane region" description="Helical" evidence="6">
    <location>
        <begin position="52"/>
        <end position="76"/>
    </location>
</feature>
<dbReference type="AlphaFoldDB" id="A0A4Y2CHM5"/>
<evidence type="ECO:0000256" key="2">
    <source>
        <dbReference type="ARBA" id="ARBA00005241"/>
    </source>
</evidence>
<comment type="caution">
    <text evidence="8">The sequence shown here is derived from an EMBL/GenBank/DDBJ whole genome shotgun (WGS) entry which is preliminary data.</text>
</comment>
<dbReference type="InterPro" id="IPR051717">
    <property type="entry name" value="MFS_MFSD6"/>
</dbReference>
<evidence type="ECO:0000256" key="6">
    <source>
        <dbReference type="SAM" id="Phobius"/>
    </source>
</evidence>
<evidence type="ECO:0000256" key="5">
    <source>
        <dbReference type="ARBA" id="ARBA00023136"/>
    </source>
</evidence>
<accession>A0A4Y2CHM5</accession>
<dbReference type="Pfam" id="PF12832">
    <property type="entry name" value="MFS_1_like"/>
    <property type="match status" value="1"/>
</dbReference>
<comment type="subcellular location">
    <subcellularLocation>
        <location evidence="1">Membrane</location>
        <topology evidence="1">Multi-pass membrane protein</topology>
    </subcellularLocation>
</comment>
<dbReference type="EMBL" id="BGPR01000195">
    <property type="protein sequence ID" value="GBM03863.1"/>
    <property type="molecule type" value="Genomic_DNA"/>
</dbReference>
<keyword evidence="3 6" id="KW-0812">Transmembrane</keyword>
<sequence>MQFIKFYICTILLNKCVVFCNTDSDCHLISNFQEKLSPIETSKSFQNDILTIQFWLFAIHFVAVGVHACVNAIYIFSDTALYEGVQKHGGEFGQQRLFSCVGWGLGAVVGGLLTDYTDNYYANFTVYAILSLITLLNICKLGLRQTQQLKQHPQIH</sequence>
<dbReference type="InterPro" id="IPR024989">
    <property type="entry name" value="MFS_assoc_dom"/>
</dbReference>
<evidence type="ECO:0000256" key="1">
    <source>
        <dbReference type="ARBA" id="ARBA00004141"/>
    </source>
</evidence>
<feature type="transmembrane region" description="Helical" evidence="6">
    <location>
        <begin position="120"/>
        <end position="143"/>
    </location>
</feature>
<keyword evidence="4 6" id="KW-1133">Transmembrane helix</keyword>
<evidence type="ECO:0000256" key="4">
    <source>
        <dbReference type="ARBA" id="ARBA00022989"/>
    </source>
</evidence>
<protein>
    <recommendedName>
        <fullName evidence="7">Major facilitator superfamily associated domain-containing protein</fullName>
    </recommendedName>
</protein>